<gene>
    <name evidence="1" type="ORF">DW674_07610</name>
</gene>
<comment type="caution">
    <text evidence="1">The sequence shown here is derived from an EMBL/GenBank/DDBJ whole genome shotgun (WGS) entry which is preliminary data.</text>
</comment>
<organism evidence="1 2">
    <name type="scientific">Mitsuokella multacida</name>
    <dbReference type="NCBI Taxonomy" id="52226"/>
    <lineage>
        <taxon>Bacteria</taxon>
        <taxon>Bacillati</taxon>
        <taxon>Bacillota</taxon>
        <taxon>Negativicutes</taxon>
        <taxon>Selenomonadales</taxon>
        <taxon>Selenomonadaceae</taxon>
        <taxon>Mitsuokella</taxon>
    </lineage>
</organism>
<dbReference type="Proteomes" id="UP000283442">
    <property type="component" value="Unassembled WGS sequence"/>
</dbReference>
<evidence type="ECO:0000313" key="1">
    <source>
        <dbReference type="EMBL" id="RHF51335.1"/>
    </source>
</evidence>
<protein>
    <submittedName>
        <fullName evidence="1">DUF3927 domain-containing protein</fullName>
    </submittedName>
</protein>
<dbReference type="EMBL" id="QRHE01000007">
    <property type="protein sequence ID" value="RHF51335.1"/>
    <property type="molecule type" value="Genomic_DNA"/>
</dbReference>
<accession>A0A414NWA6</accession>
<proteinExistence type="predicted"/>
<evidence type="ECO:0000313" key="2">
    <source>
        <dbReference type="Proteomes" id="UP000283442"/>
    </source>
</evidence>
<name>A0A414NWA6_9FIRM</name>
<reference evidence="1 2" key="1">
    <citation type="submission" date="2018-08" db="EMBL/GenBank/DDBJ databases">
        <title>A genome reference for cultivated species of the human gut microbiota.</title>
        <authorList>
            <person name="Zou Y."/>
            <person name="Xue W."/>
            <person name="Luo G."/>
        </authorList>
    </citation>
    <scope>NUCLEOTIDE SEQUENCE [LARGE SCALE GENOMIC DNA]</scope>
    <source>
        <strain evidence="1 2">AM25-21AC</strain>
    </source>
</reference>
<sequence>MLKYKVQSYCFCEGL</sequence>